<evidence type="ECO:0000313" key="3">
    <source>
        <dbReference type="Proteomes" id="UP000077173"/>
    </source>
</evidence>
<dbReference type="EMBL" id="LSEF01000116">
    <property type="protein sequence ID" value="OAF06983.1"/>
    <property type="molecule type" value="Genomic_DNA"/>
</dbReference>
<feature type="region of interest" description="Disordered" evidence="1">
    <location>
        <begin position="40"/>
        <end position="72"/>
    </location>
</feature>
<dbReference type="Proteomes" id="UP000077173">
    <property type="component" value="Unassembled WGS sequence"/>
</dbReference>
<keyword evidence="3" id="KW-1185">Reference proteome</keyword>
<dbReference type="GeneID" id="32582552"/>
<evidence type="ECO:0000256" key="1">
    <source>
        <dbReference type="SAM" id="MobiDB-lite"/>
    </source>
</evidence>
<sequence>MELFSGTAAFSPSAVEVQPCRVLEKGRLVELNLIEKVSADPCTPTPAGSSAHLRSLLPKRRNRLMEKTNARA</sequence>
<name>A0A176YLQ7_9BRAD</name>
<organism evidence="2 3">
    <name type="scientific">Bradyrhizobium neotropicale</name>
    <dbReference type="NCBI Taxonomy" id="1497615"/>
    <lineage>
        <taxon>Bacteria</taxon>
        <taxon>Pseudomonadati</taxon>
        <taxon>Pseudomonadota</taxon>
        <taxon>Alphaproteobacteria</taxon>
        <taxon>Hyphomicrobiales</taxon>
        <taxon>Nitrobacteraceae</taxon>
        <taxon>Bradyrhizobium</taxon>
    </lineage>
</organism>
<comment type="caution">
    <text evidence="2">The sequence shown here is derived from an EMBL/GenBank/DDBJ whole genome shotgun (WGS) entry which is preliminary data.</text>
</comment>
<evidence type="ECO:0000313" key="2">
    <source>
        <dbReference type="EMBL" id="OAF06983.1"/>
    </source>
</evidence>
<protein>
    <submittedName>
        <fullName evidence="2">Uncharacterized protein</fullName>
    </submittedName>
</protein>
<reference evidence="2 3" key="1">
    <citation type="submission" date="2016-02" db="EMBL/GenBank/DDBJ databases">
        <title>Draft genome sequence of the strain BR 10247T Bradyrhizobium neotropicale isolated from nodules of Centrolobium paraense.</title>
        <authorList>
            <person name="Simoes-Araujo J.L."/>
            <person name="Barauna A.C."/>
            <person name="Silva K."/>
            <person name="Zilli J.E."/>
        </authorList>
    </citation>
    <scope>NUCLEOTIDE SEQUENCE [LARGE SCALE GENOMIC DNA]</scope>
    <source>
        <strain evidence="2 3">BR 10247</strain>
    </source>
</reference>
<proteinExistence type="predicted"/>
<dbReference type="AlphaFoldDB" id="A0A176YLQ7"/>
<feature type="compositionally biased region" description="Basic and acidic residues" evidence="1">
    <location>
        <begin position="63"/>
        <end position="72"/>
    </location>
</feature>
<accession>A0A176YLQ7</accession>
<gene>
    <name evidence="2" type="ORF">AXW67_31160</name>
</gene>